<dbReference type="EMBL" id="FQVG01000039">
    <property type="protein sequence ID" value="SHF16115.1"/>
    <property type="molecule type" value="Genomic_DNA"/>
</dbReference>
<evidence type="ECO:0000313" key="1">
    <source>
        <dbReference type="EMBL" id="SHF16115.1"/>
    </source>
</evidence>
<dbReference type="AlphaFoldDB" id="A0A1M4ZDT4"/>
<accession>A0A1M4ZDT4</accession>
<dbReference type="RefSeq" id="WP_073249266.1">
    <property type="nucleotide sequence ID" value="NZ_FQVG01000039.1"/>
</dbReference>
<organism evidence="1 2">
    <name type="scientific">Caloramator proteoclasticus DSM 10124</name>
    <dbReference type="NCBI Taxonomy" id="1121262"/>
    <lineage>
        <taxon>Bacteria</taxon>
        <taxon>Bacillati</taxon>
        <taxon>Bacillota</taxon>
        <taxon>Clostridia</taxon>
        <taxon>Eubacteriales</taxon>
        <taxon>Clostridiaceae</taxon>
        <taxon>Caloramator</taxon>
    </lineage>
</organism>
<protein>
    <submittedName>
        <fullName evidence="1">Uncharacterized protein</fullName>
    </submittedName>
</protein>
<evidence type="ECO:0000313" key="2">
    <source>
        <dbReference type="Proteomes" id="UP000184423"/>
    </source>
</evidence>
<reference evidence="2" key="1">
    <citation type="submission" date="2016-11" db="EMBL/GenBank/DDBJ databases">
        <authorList>
            <person name="Varghese N."/>
            <person name="Submissions S."/>
        </authorList>
    </citation>
    <scope>NUCLEOTIDE SEQUENCE [LARGE SCALE GENOMIC DNA]</scope>
    <source>
        <strain evidence="2">DSM 10124</strain>
    </source>
</reference>
<dbReference type="Proteomes" id="UP000184423">
    <property type="component" value="Unassembled WGS sequence"/>
</dbReference>
<sequence length="237" mass="26535">MPYIQQTTPIAVYPQYNSGGYLDEVQIFSRMKNAGLLLDWIGQCEVDTNATTAHYTIKNLTDFGFAFKANSSNGYIYTSNLKTKTTISTIMTWSGSYPVDLNTTTIINYFVNDKAFCIYWGSNFYLFIIKDFVMTDNYMIASGGYPTATNTVSSIITNTGTSSISAINYICNSSNLGINKGIKYKPLITYQGQLVESNYNVYFGAFELGTVINNEILFPIYRNPRSDSLYFIGIPLS</sequence>
<keyword evidence="2" id="KW-1185">Reference proteome</keyword>
<proteinExistence type="predicted"/>
<gene>
    <name evidence="1" type="ORF">SAMN02746091_01889</name>
</gene>
<name>A0A1M4ZDT4_9CLOT</name>